<comment type="caution">
    <text evidence="5">The sequence shown here is derived from an EMBL/GenBank/DDBJ whole genome shotgun (WGS) entry which is preliminary data.</text>
</comment>
<evidence type="ECO:0000256" key="3">
    <source>
        <dbReference type="ARBA" id="ARBA00022525"/>
    </source>
</evidence>
<name>A0A915ZRL3_9GLOM</name>
<protein>
    <recommendedName>
        <fullName evidence="4">Crinkler effector protein N-terminal domain-containing protein</fullName>
    </recommendedName>
</protein>
<dbReference type="Proteomes" id="UP000684084">
    <property type="component" value="Unassembled WGS sequence"/>
</dbReference>
<proteinExistence type="predicted"/>
<evidence type="ECO:0000313" key="5">
    <source>
        <dbReference type="EMBL" id="CAB5388257.1"/>
    </source>
</evidence>
<evidence type="ECO:0000259" key="4">
    <source>
        <dbReference type="Pfam" id="PF20147"/>
    </source>
</evidence>
<dbReference type="VEuPathDB" id="FungiDB:RhiirFUN_004916"/>
<accession>A0A915ZRL3</accession>
<feature type="domain" description="Crinkler effector protein N-terminal" evidence="4">
    <location>
        <begin position="34"/>
        <end position="130"/>
    </location>
</feature>
<keyword evidence="3" id="KW-0964">Secreted</keyword>
<comment type="subcellular location">
    <subcellularLocation>
        <location evidence="1">Host cell</location>
    </subcellularLocation>
    <subcellularLocation>
        <location evidence="2">Secreted</location>
    </subcellularLocation>
</comment>
<dbReference type="InterPro" id="IPR045379">
    <property type="entry name" value="Crinkler_N"/>
</dbReference>
<gene>
    <name evidence="5" type="ORF">CHRIB12_LOCUS20531</name>
</gene>
<reference evidence="5" key="1">
    <citation type="submission" date="2020-05" db="EMBL/GenBank/DDBJ databases">
        <authorList>
            <person name="Rincon C."/>
            <person name="Sanders R I."/>
            <person name="Robbins C."/>
            <person name="Chaturvedi A."/>
        </authorList>
    </citation>
    <scope>NUCLEOTIDE SEQUENCE</scope>
    <source>
        <strain evidence="5">CHB12</strain>
    </source>
</reference>
<dbReference type="Pfam" id="PF20147">
    <property type="entry name" value="Crinkler"/>
    <property type="match status" value="1"/>
</dbReference>
<dbReference type="GO" id="GO:0043657">
    <property type="term" value="C:host cell"/>
    <property type="evidence" value="ECO:0007669"/>
    <property type="project" value="UniProtKB-SubCell"/>
</dbReference>
<dbReference type="OrthoDB" id="2673191at2759"/>
<organism evidence="5 6">
    <name type="scientific">Rhizophagus irregularis</name>
    <dbReference type="NCBI Taxonomy" id="588596"/>
    <lineage>
        <taxon>Eukaryota</taxon>
        <taxon>Fungi</taxon>
        <taxon>Fungi incertae sedis</taxon>
        <taxon>Mucoromycota</taxon>
        <taxon>Glomeromycotina</taxon>
        <taxon>Glomeromycetes</taxon>
        <taxon>Glomerales</taxon>
        <taxon>Glomeraceae</taxon>
        <taxon>Rhizophagus</taxon>
    </lineage>
</organism>
<evidence type="ECO:0000256" key="2">
    <source>
        <dbReference type="ARBA" id="ARBA00004613"/>
    </source>
</evidence>
<dbReference type="EMBL" id="CAGKOT010000060">
    <property type="protein sequence ID" value="CAB5388257.1"/>
    <property type="molecule type" value="Genomic_DNA"/>
</dbReference>
<dbReference type="AlphaFoldDB" id="A0A915ZRL3"/>
<evidence type="ECO:0000313" key="6">
    <source>
        <dbReference type="Proteomes" id="UP000684084"/>
    </source>
</evidence>
<dbReference type="GO" id="GO:0005576">
    <property type="term" value="C:extracellular region"/>
    <property type="evidence" value="ECO:0007669"/>
    <property type="project" value="UniProtKB-SubCell"/>
</dbReference>
<sequence>MSSYSSLSRVLLPFQVQTKFEEKTPPARYTDIMVFCLVQGDAIKNSFPIDISSHTTVGHLKKAIKDEKQNAFIGIDADKLTLWRVDIVQTKENQEMIIKEHKGVELHSFESVGTHFQNVPLSTNIRIIVQPLLPATTVGEIIKEITKDLKERKPKSSYESNDMPLQQRDFGEATNKIEATAVANIERKIGNSNYWCIVSAGAPGIGKTRFGIELFDYIKKNWNPPKQWGDVHFEYLYMNFRNGLYLKEDDSELIPEVILGLRAAYAFFIEKKYAITFDIFCVKALVYDKSIFKFDSVIYYYYESLKFSNNQKLFLYLHIDEFQMIDEWDAYNKTKQFFKNMIRGIAKFMTGDYPTFIQPFLSGTTPRAIAQQKQATDISFQFVDCPLLDIKSMIRIMDHFATKFKAPTTLLDFEAPEAPTKKDAANKKKKGVAPPTTKYVYKWKLCAPLLQLLIDTGGLPRALEKLFDVCFKTIGGNGKKFFEDLEYDYDNIFSIVKNDLEKMYDIYRKVDDEMELYMNLLYHCVEGIPVEENKRLDNKKDNKEDNKGTTVKDLQTDGHFALSSYDGRDLFLIEMPFLFVCIYNDKLKIVDVELMKKAFSVNNNYMYWQEWELFVAHHISFRVNLAIKMGKNELSLRNLHPGAYGTKEDLDIVMKLKRLGIYRSREQFPLNLIVTDNSDGSKIPWDNGHCVVVNGTSAESSDMIYVMEGVSGFFYIIMVQNKWDYGSEEIKEENVSDENKKNVKSIKRSNLEGYETKTIIFTTQPYKGNKNLPEILIVSKENFKSYFGPVFSARATFSLTRDINPNFWDINRLKNTLMGIGNASIYNVAAKRPYISEDHFYSVNPRAVKKQKLDLFPFDVQGTEIYAPII</sequence>
<evidence type="ECO:0000256" key="1">
    <source>
        <dbReference type="ARBA" id="ARBA00004340"/>
    </source>
</evidence>